<dbReference type="PANTHER" id="PTHR33619:SF3">
    <property type="entry name" value="POLYSACCHARIDE EXPORT PROTEIN GFCE-RELATED"/>
    <property type="match status" value="1"/>
</dbReference>
<organism evidence="4 5">
    <name type="scientific">Sphingomonas citri</name>
    <dbReference type="NCBI Taxonomy" id="2862499"/>
    <lineage>
        <taxon>Bacteria</taxon>
        <taxon>Pseudomonadati</taxon>
        <taxon>Pseudomonadota</taxon>
        <taxon>Alphaproteobacteria</taxon>
        <taxon>Sphingomonadales</taxon>
        <taxon>Sphingomonadaceae</taxon>
        <taxon>Sphingomonas</taxon>
    </lineage>
</organism>
<gene>
    <name evidence="4" type="ORF">KZ820_04045</name>
</gene>
<dbReference type="PANTHER" id="PTHR33619">
    <property type="entry name" value="POLYSACCHARIDE EXPORT PROTEIN GFCE-RELATED"/>
    <property type="match status" value="1"/>
</dbReference>
<dbReference type="Pfam" id="PF10531">
    <property type="entry name" value="SLBB"/>
    <property type="match status" value="1"/>
</dbReference>
<name>A0ABS7BJW4_9SPHN</name>
<dbReference type="Proteomes" id="UP000759103">
    <property type="component" value="Unassembled WGS sequence"/>
</dbReference>
<dbReference type="SUPFAM" id="SSF142984">
    <property type="entry name" value="Nqo1 middle domain-like"/>
    <property type="match status" value="1"/>
</dbReference>
<evidence type="ECO:0000259" key="3">
    <source>
        <dbReference type="Pfam" id="PF10531"/>
    </source>
</evidence>
<proteinExistence type="predicted"/>
<evidence type="ECO:0000259" key="2">
    <source>
        <dbReference type="Pfam" id="PF02563"/>
    </source>
</evidence>
<comment type="caution">
    <text evidence="4">The sequence shown here is derived from an EMBL/GenBank/DDBJ whole genome shotgun (WGS) entry which is preliminary data.</text>
</comment>
<protein>
    <submittedName>
        <fullName evidence="4">Polysaccharide export protein</fullName>
    </submittedName>
</protein>
<dbReference type="InterPro" id="IPR003715">
    <property type="entry name" value="Poly_export_N"/>
</dbReference>
<feature type="domain" description="Polysaccharide export protein N-terminal" evidence="2">
    <location>
        <begin position="32"/>
        <end position="107"/>
    </location>
</feature>
<feature type="domain" description="Soluble ligand binding" evidence="3">
    <location>
        <begin position="113"/>
        <end position="159"/>
    </location>
</feature>
<keyword evidence="1" id="KW-0732">Signal</keyword>
<dbReference type="InterPro" id="IPR019554">
    <property type="entry name" value="Soluble_ligand-bd"/>
</dbReference>
<dbReference type="InterPro" id="IPR049712">
    <property type="entry name" value="Poly_export"/>
</dbReference>
<evidence type="ECO:0000256" key="1">
    <source>
        <dbReference type="ARBA" id="ARBA00022729"/>
    </source>
</evidence>
<dbReference type="Pfam" id="PF02563">
    <property type="entry name" value="Poly_export"/>
    <property type="match status" value="1"/>
</dbReference>
<evidence type="ECO:0000313" key="4">
    <source>
        <dbReference type="EMBL" id="MBW6529896.1"/>
    </source>
</evidence>
<evidence type="ECO:0000313" key="5">
    <source>
        <dbReference type="Proteomes" id="UP000759103"/>
    </source>
</evidence>
<dbReference type="EMBL" id="JAHXZN010000001">
    <property type="protein sequence ID" value="MBW6529896.1"/>
    <property type="molecule type" value="Genomic_DNA"/>
</dbReference>
<dbReference type="PROSITE" id="PS51257">
    <property type="entry name" value="PROKAR_LIPOPROTEIN"/>
    <property type="match status" value="1"/>
</dbReference>
<accession>A0ABS7BJW4</accession>
<dbReference type="RefSeq" id="WP_219747356.1">
    <property type="nucleotide sequence ID" value="NZ_JAHXZN010000001.1"/>
</dbReference>
<reference evidence="4 5" key="1">
    <citation type="submission" date="2021-07" db="EMBL/GenBank/DDBJ databases">
        <title>Sphingomonas sp.</title>
        <authorList>
            <person name="Feng G."/>
            <person name="Li J."/>
            <person name="Pan M."/>
        </authorList>
    </citation>
    <scope>NUCLEOTIDE SEQUENCE [LARGE SCALE GENOMIC DNA]</scope>
    <source>
        <strain evidence="4 5">RRHST34</strain>
    </source>
</reference>
<keyword evidence="5" id="KW-1185">Reference proteome</keyword>
<dbReference type="Gene3D" id="3.10.560.10">
    <property type="entry name" value="Outer membrane lipoprotein wza domain like"/>
    <property type="match status" value="1"/>
</dbReference>
<sequence>MMRTWLGLAAAGLSLAGCASEYRGLAPLPEVAASEYRLGPGDELRVSVFGLDAVNNTYIVSDTGAIALPLLEPIAVSGETVREAERAIAAEISRRQLVNQPRVSAQVQSYRPFFITGQVQKPGQYAYVPGMTLMTAVSIAGGYTFRADTDRAVVRRGGSKGVAQPDARILPGDVVTVAESTL</sequence>